<feature type="domain" description="WW" evidence="2">
    <location>
        <begin position="172"/>
        <end position="205"/>
    </location>
</feature>
<dbReference type="Gene3D" id="2.20.70.10">
    <property type="match status" value="1"/>
</dbReference>
<dbReference type="SUPFAM" id="SSF51045">
    <property type="entry name" value="WW domain"/>
    <property type="match status" value="1"/>
</dbReference>
<dbReference type="HOGENOM" id="CLU_061843_0_0_1"/>
<dbReference type="VEuPathDB" id="FungiDB:LEMA_P014300.1"/>
<dbReference type="PROSITE" id="PS01159">
    <property type="entry name" value="WW_DOMAIN_1"/>
    <property type="match status" value="1"/>
</dbReference>
<feature type="compositionally biased region" description="Pro residues" evidence="1">
    <location>
        <begin position="153"/>
        <end position="168"/>
    </location>
</feature>
<feature type="compositionally biased region" description="Basic and acidic residues" evidence="1">
    <location>
        <begin position="40"/>
        <end position="53"/>
    </location>
</feature>
<feature type="region of interest" description="Disordered" evidence="1">
    <location>
        <begin position="98"/>
        <end position="177"/>
    </location>
</feature>
<feature type="compositionally biased region" description="Basic and acidic residues" evidence="1">
    <location>
        <begin position="368"/>
        <end position="379"/>
    </location>
</feature>
<evidence type="ECO:0000313" key="3">
    <source>
        <dbReference type="EMBL" id="CBY00300.1"/>
    </source>
</evidence>
<proteinExistence type="predicted"/>
<evidence type="ECO:0000256" key="1">
    <source>
        <dbReference type="SAM" id="MobiDB-lite"/>
    </source>
</evidence>
<evidence type="ECO:0000313" key="4">
    <source>
        <dbReference type="Proteomes" id="UP000002668"/>
    </source>
</evidence>
<keyword evidence="4" id="KW-1185">Reference proteome</keyword>
<evidence type="ECO:0000259" key="2">
    <source>
        <dbReference type="PROSITE" id="PS50020"/>
    </source>
</evidence>
<dbReference type="InterPro" id="IPR001202">
    <property type="entry name" value="WW_dom"/>
</dbReference>
<dbReference type="PROSITE" id="PS50020">
    <property type="entry name" value="WW_DOMAIN_2"/>
    <property type="match status" value="1"/>
</dbReference>
<dbReference type="Pfam" id="PF00397">
    <property type="entry name" value="WW"/>
    <property type="match status" value="1"/>
</dbReference>
<sequence length="379" mass="41816">MTPGSCGLCPSERKFVQRRWLKRTGPANKDRGETMAQAQADRRKEVDSKREKAFFSPSRRLSQQELGSWTSGVVCMPRQATYGTRTSAEAIYKHRSTIMPAESNDEAPARNPSPTSDAPRSDSTGHEGSNVSPAQAVEKAATKDDNGNDAPDANPPLPDEDAPPLPNEPRPDEEDDGWEALLDQHGNYYFYNHKTGLSQWENPRVPSASSYYGSYDRQSYSGAAYVSTASGAPGTSSTPKRKWGGYNPAIHGSYDPNADYAIEASKEEEAAEQAAAAAAALAAGRPVVPAHDYTTTAQFNRFTGKFQPADMGPELHNDENKSKRQMSAFFDVDAAANSHDGRSLKAERRGKHLSKQELKAYKEKRRDKKEEKRRAWLRD</sequence>
<feature type="region of interest" description="Disordered" evidence="1">
    <location>
        <begin position="21"/>
        <end position="66"/>
    </location>
</feature>
<feature type="compositionally biased region" description="Basic and acidic residues" evidence="1">
    <location>
        <begin position="313"/>
        <end position="322"/>
    </location>
</feature>
<dbReference type="InterPro" id="IPR036020">
    <property type="entry name" value="WW_dom_sf"/>
</dbReference>
<protein>
    <recommendedName>
        <fullName evidence="2">WW domain-containing protein</fullName>
    </recommendedName>
</protein>
<dbReference type="eggNOG" id="ENOG502RXNF">
    <property type="taxonomic scope" value="Eukaryota"/>
</dbReference>
<gene>
    <name evidence="3" type="ORF">LEMA_P014300.1</name>
</gene>
<dbReference type="EMBL" id="FP929138">
    <property type="protein sequence ID" value="CBY00300.1"/>
    <property type="molecule type" value="Genomic_DNA"/>
</dbReference>
<reference evidence="4" key="1">
    <citation type="journal article" date="2011" name="Nat. Commun.">
        <title>Effector diversification within compartments of the Leptosphaeria maculans genome affected by Repeat-Induced Point mutations.</title>
        <authorList>
            <person name="Rouxel T."/>
            <person name="Grandaubert J."/>
            <person name="Hane J.K."/>
            <person name="Hoede C."/>
            <person name="van de Wouw A.P."/>
            <person name="Couloux A."/>
            <person name="Dominguez V."/>
            <person name="Anthouard V."/>
            <person name="Bally P."/>
            <person name="Bourras S."/>
            <person name="Cozijnsen A.J."/>
            <person name="Ciuffetti L.M."/>
            <person name="Degrave A."/>
            <person name="Dilmaghani A."/>
            <person name="Duret L."/>
            <person name="Fudal I."/>
            <person name="Goodwin S.B."/>
            <person name="Gout L."/>
            <person name="Glaser N."/>
            <person name="Linglin J."/>
            <person name="Kema G.H.J."/>
            <person name="Lapalu N."/>
            <person name="Lawrence C.B."/>
            <person name="May K."/>
            <person name="Meyer M."/>
            <person name="Ollivier B."/>
            <person name="Poulain J."/>
            <person name="Schoch C.L."/>
            <person name="Simon A."/>
            <person name="Spatafora J.W."/>
            <person name="Stachowiak A."/>
            <person name="Turgeon B.G."/>
            <person name="Tyler B.M."/>
            <person name="Vincent D."/>
            <person name="Weissenbach J."/>
            <person name="Amselem J."/>
            <person name="Quesneville H."/>
            <person name="Oliver R.P."/>
            <person name="Wincker P."/>
            <person name="Balesdent M.-H."/>
            <person name="Howlett B.J."/>
        </authorList>
    </citation>
    <scope>NUCLEOTIDE SEQUENCE [LARGE SCALE GENOMIC DNA]</scope>
    <source>
        <strain evidence="4">JN3 / isolate v23.1.3 / race Av1-4-5-6-7-8</strain>
    </source>
</reference>
<dbReference type="InParanoid" id="E5A9F9"/>
<feature type="region of interest" description="Disordered" evidence="1">
    <location>
        <begin position="304"/>
        <end position="379"/>
    </location>
</feature>
<accession>E5A9F9</accession>
<dbReference type="Proteomes" id="UP000002668">
    <property type="component" value="Genome"/>
</dbReference>
<name>E5A9F9_LEPMJ</name>
<organism evidence="4">
    <name type="scientific">Leptosphaeria maculans (strain JN3 / isolate v23.1.3 / race Av1-4-5-6-7-8)</name>
    <name type="common">Blackleg fungus</name>
    <name type="synonym">Phoma lingam</name>
    <dbReference type="NCBI Taxonomy" id="985895"/>
    <lineage>
        <taxon>Eukaryota</taxon>
        <taxon>Fungi</taxon>
        <taxon>Dikarya</taxon>
        <taxon>Ascomycota</taxon>
        <taxon>Pezizomycotina</taxon>
        <taxon>Dothideomycetes</taxon>
        <taxon>Pleosporomycetidae</taxon>
        <taxon>Pleosporales</taxon>
        <taxon>Pleosporineae</taxon>
        <taxon>Leptosphaeriaceae</taxon>
        <taxon>Plenodomus</taxon>
        <taxon>Plenodomus lingam/Leptosphaeria maculans species complex</taxon>
    </lineage>
</organism>
<dbReference type="AlphaFoldDB" id="E5A9F9"/>
<dbReference type="CDD" id="cd00201">
    <property type="entry name" value="WW"/>
    <property type="match status" value="1"/>
</dbReference>
<dbReference type="SMART" id="SM00456">
    <property type="entry name" value="WW"/>
    <property type="match status" value="1"/>
</dbReference>
<dbReference type="OrthoDB" id="2444812at2759"/>